<dbReference type="AlphaFoldDB" id="A0A2P6MKI0"/>
<name>A0A2P6MKI0_ALKUR</name>
<dbReference type="Proteomes" id="UP000243650">
    <property type="component" value="Unassembled WGS sequence"/>
</dbReference>
<organism evidence="2 3">
    <name type="scientific">Alkalicoccus urumqiensis</name>
    <name type="common">Bacillus urumqiensis</name>
    <dbReference type="NCBI Taxonomy" id="1548213"/>
    <lineage>
        <taxon>Bacteria</taxon>
        <taxon>Bacillati</taxon>
        <taxon>Bacillota</taxon>
        <taxon>Bacilli</taxon>
        <taxon>Bacillales</taxon>
        <taxon>Bacillaceae</taxon>
        <taxon>Alkalicoccus</taxon>
    </lineage>
</organism>
<sequence>MSVFPAVFHPYNTWLIKRHFSRVHLHRNSHAPASGRTIVVMNHSTWWDPLLLLYLNQRLWNLDGRALMDREGLDRFPFFEKVGALPVDTSTLQKTKESLAEASAVLDDEKPLFLFPQGREVPLGAPIRISSGAAWLKTEVPDTRIYNMTFYHGLFHQQQPEWFVYVSEITGAPSWSRKQWTSHIQTCMQEQFHFVQDQIFSRDQADWQTVLRGAEGIGAAWENVKGLWKGAGR</sequence>
<dbReference type="InterPro" id="IPR002123">
    <property type="entry name" value="Plipid/glycerol_acylTrfase"/>
</dbReference>
<dbReference type="Pfam" id="PF01553">
    <property type="entry name" value="Acyltransferase"/>
    <property type="match status" value="1"/>
</dbReference>
<gene>
    <name evidence="2" type="ORF">C6I21_02170</name>
</gene>
<reference evidence="2 3" key="1">
    <citation type="submission" date="2018-03" db="EMBL/GenBank/DDBJ databases">
        <title>Bacillus urumqiensis sp. nov., a moderately haloalkaliphilic bacterium isolated from a salt lake.</title>
        <authorList>
            <person name="Zhao B."/>
            <person name="Liao Z."/>
        </authorList>
    </citation>
    <scope>NUCLEOTIDE SEQUENCE [LARGE SCALE GENOMIC DNA]</scope>
    <source>
        <strain evidence="2 3">BZ-SZ-XJ18</strain>
    </source>
</reference>
<accession>A0A2P6MKI0</accession>
<protein>
    <recommendedName>
        <fullName evidence="1">Phospholipid/glycerol acyltransferase domain-containing protein</fullName>
    </recommendedName>
</protein>
<evidence type="ECO:0000259" key="1">
    <source>
        <dbReference type="SMART" id="SM00563"/>
    </source>
</evidence>
<comment type="caution">
    <text evidence="2">The sequence shown here is derived from an EMBL/GenBank/DDBJ whole genome shotgun (WGS) entry which is preliminary data.</text>
</comment>
<dbReference type="GO" id="GO:0016746">
    <property type="term" value="F:acyltransferase activity"/>
    <property type="evidence" value="ECO:0007669"/>
    <property type="project" value="InterPro"/>
</dbReference>
<feature type="domain" description="Phospholipid/glycerol acyltransferase" evidence="1">
    <location>
        <begin position="37"/>
        <end position="153"/>
    </location>
</feature>
<evidence type="ECO:0000313" key="3">
    <source>
        <dbReference type="Proteomes" id="UP000243650"/>
    </source>
</evidence>
<dbReference type="EMBL" id="PVNS01000002">
    <property type="protein sequence ID" value="PRO66755.1"/>
    <property type="molecule type" value="Genomic_DNA"/>
</dbReference>
<dbReference type="OrthoDB" id="152799at2"/>
<dbReference type="CDD" id="cd06551">
    <property type="entry name" value="LPLAT"/>
    <property type="match status" value="1"/>
</dbReference>
<dbReference type="SUPFAM" id="SSF69593">
    <property type="entry name" value="Glycerol-3-phosphate (1)-acyltransferase"/>
    <property type="match status" value="1"/>
</dbReference>
<proteinExistence type="predicted"/>
<dbReference type="SMART" id="SM00563">
    <property type="entry name" value="PlsC"/>
    <property type="match status" value="1"/>
</dbReference>
<keyword evidence="3" id="KW-1185">Reference proteome</keyword>
<evidence type="ECO:0000313" key="2">
    <source>
        <dbReference type="EMBL" id="PRO66755.1"/>
    </source>
</evidence>
<dbReference type="RefSeq" id="WP_105957791.1">
    <property type="nucleotide sequence ID" value="NZ_PVNS01000002.1"/>
</dbReference>